<dbReference type="Proteomes" id="UP001596098">
    <property type="component" value="Unassembled WGS sequence"/>
</dbReference>
<evidence type="ECO:0000256" key="1">
    <source>
        <dbReference type="SAM" id="MobiDB-lite"/>
    </source>
</evidence>
<keyword evidence="4" id="KW-1185">Reference proteome</keyword>
<dbReference type="InterPro" id="IPR035901">
    <property type="entry name" value="GIY-YIG_endonuc_sf"/>
</dbReference>
<name>A0ABW1R032_9ACTN</name>
<dbReference type="CDD" id="cd00719">
    <property type="entry name" value="GIY-YIG_SF"/>
    <property type="match status" value="1"/>
</dbReference>
<evidence type="ECO:0000313" key="4">
    <source>
        <dbReference type="Proteomes" id="UP001596098"/>
    </source>
</evidence>
<organism evidence="3 4">
    <name type="scientific">Nocardioides yefusunii</name>
    <dbReference type="NCBI Taxonomy" id="2500546"/>
    <lineage>
        <taxon>Bacteria</taxon>
        <taxon>Bacillati</taxon>
        <taxon>Actinomycetota</taxon>
        <taxon>Actinomycetes</taxon>
        <taxon>Propionibacteriales</taxon>
        <taxon>Nocardioidaceae</taxon>
        <taxon>Nocardioides</taxon>
    </lineage>
</organism>
<gene>
    <name evidence="3" type="ORF">ACFPWU_11210</name>
</gene>
<reference evidence="4" key="1">
    <citation type="journal article" date="2019" name="Int. J. Syst. Evol. Microbiol.">
        <title>The Global Catalogue of Microorganisms (GCM) 10K type strain sequencing project: providing services to taxonomists for standard genome sequencing and annotation.</title>
        <authorList>
            <consortium name="The Broad Institute Genomics Platform"/>
            <consortium name="The Broad Institute Genome Sequencing Center for Infectious Disease"/>
            <person name="Wu L."/>
            <person name="Ma J."/>
        </authorList>
    </citation>
    <scope>NUCLEOTIDE SEQUENCE [LARGE SCALE GENOMIC DNA]</scope>
    <source>
        <strain evidence="4">DFY28</strain>
    </source>
</reference>
<proteinExistence type="predicted"/>
<dbReference type="EMBL" id="JBHSQI010000005">
    <property type="protein sequence ID" value="MFC6154225.1"/>
    <property type="molecule type" value="Genomic_DNA"/>
</dbReference>
<dbReference type="RefSeq" id="WP_128221591.1">
    <property type="nucleotide sequence ID" value="NZ_CP034929.1"/>
</dbReference>
<dbReference type="SUPFAM" id="SSF82771">
    <property type="entry name" value="GIY-YIG endonuclease"/>
    <property type="match status" value="1"/>
</dbReference>
<feature type="domain" description="GIY-YIG" evidence="2">
    <location>
        <begin position="51"/>
        <end position="143"/>
    </location>
</feature>
<dbReference type="InterPro" id="IPR000305">
    <property type="entry name" value="GIY-YIG_endonuc"/>
</dbReference>
<feature type="region of interest" description="Disordered" evidence="1">
    <location>
        <begin position="1"/>
        <end position="21"/>
    </location>
</feature>
<comment type="caution">
    <text evidence="3">The sequence shown here is derived from an EMBL/GenBank/DDBJ whole genome shotgun (WGS) entry which is preliminary data.</text>
</comment>
<dbReference type="PROSITE" id="PS50164">
    <property type="entry name" value="GIY_YIG"/>
    <property type="match status" value="1"/>
</dbReference>
<dbReference type="Pfam" id="PF01541">
    <property type="entry name" value="GIY-YIG"/>
    <property type="match status" value="1"/>
</dbReference>
<protein>
    <submittedName>
        <fullName evidence="3">GIY-YIG nuclease family protein</fullName>
    </submittedName>
</protein>
<evidence type="ECO:0000313" key="3">
    <source>
        <dbReference type="EMBL" id="MFC6154225.1"/>
    </source>
</evidence>
<evidence type="ECO:0000259" key="2">
    <source>
        <dbReference type="PROSITE" id="PS50164"/>
    </source>
</evidence>
<accession>A0ABW1R032</accession>
<sequence length="255" mass="28654">MGSRGIASYSDPESRPPAKKSLPTRFVRGFRELLSEALDTVDRDSGVKLGKCIGVYAFYDYDGEPIYVGQTTEDFATRVGRHLRGQRSDTLAYRILDPFEVAKVQLFPVENYRRLPAIERRSRVDALEYSVYVQAIKDSKYRAILNEKIPPISPTVELPESYSFSLVPEEMREDREHPDVRIARRAETLARVAAVAHERGEVSAGLRRVVVIQAIRLADLAAARLAYVEGRRRAPADAIDTTALVGNVFHDGFDD</sequence>